<keyword evidence="2" id="KW-0547">Nucleotide-binding</keyword>
<accession>A0A645GVJ7</accession>
<keyword evidence="1 4" id="KW-0378">Hydrolase</keyword>
<gene>
    <name evidence="4" type="primary">mfd_48</name>
    <name evidence="4" type="ORF">SDC9_178286</name>
</gene>
<protein>
    <submittedName>
        <fullName evidence="4">Transcription-repair-coupling factor</fullName>
        <ecNumber evidence="4">3.6.4.-</ecNumber>
    </submittedName>
</protein>
<dbReference type="GO" id="GO:0003678">
    <property type="term" value="F:DNA helicase activity"/>
    <property type="evidence" value="ECO:0007669"/>
    <property type="project" value="TreeGrafter"/>
</dbReference>
<feature type="domain" description="Helicase C-terminal" evidence="3">
    <location>
        <begin position="1"/>
        <end position="110"/>
    </location>
</feature>
<reference evidence="4" key="1">
    <citation type="submission" date="2019-08" db="EMBL/GenBank/DDBJ databases">
        <authorList>
            <person name="Kucharzyk K."/>
            <person name="Murdoch R.W."/>
            <person name="Higgins S."/>
            <person name="Loffler F."/>
        </authorList>
    </citation>
    <scope>NUCLEOTIDE SEQUENCE</scope>
</reference>
<keyword evidence="2" id="KW-0067">ATP-binding</keyword>
<dbReference type="SUPFAM" id="SSF52540">
    <property type="entry name" value="P-loop containing nucleoside triphosphate hydrolases"/>
    <property type="match status" value="1"/>
</dbReference>
<organism evidence="4">
    <name type="scientific">bioreactor metagenome</name>
    <dbReference type="NCBI Taxonomy" id="1076179"/>
    <lineage>
        <taxon>unclassified sequences</taxon>
        <taxon>metagenomes</taxon>
        <taxon>ecological metagenomes</taxon>
    </lineage>
</organism>
<dbReference type="Pfam" id="PF00271">
    <property type="entry name" value="Helicase_C"/>
    <property type="match status" value="1"/>
</dbReference>
<dbReference type="Gene3D" id="3.40.50.300">
    <property type="entry name" value="P-loop containing nucleotide triphosphate hydrolases"/>
    <property type="match status" value="1"/>
</dbReference>
<dbReference type="GO" id="GO:0016787">
    <property type="term" value="F:hydrolase activity"/>
    <property type="evidence" value="ECO:0007669"/>
    <property type="project" value="UniProtKB-KW"/>
</dbReference>
<dbReference type="SMART" id="SM00490">
    <property type="entry name" value="HELICc"/>
    <property type="match status" value="1"/>
</dbReference>
<dbReference type="AlphaFoldDB" id="A0A645GVJ7"/>
<dbReference type="InterPro" id="IPR001650">
    <property type="entry name" value="Helicase_C-like"/>
</dbReference>
<keyword evidence="2" id="KW-0347">Helicase</keyword>
<dbReference type="InterPro" id="IPR027417">
    <property type="entry name" value="P-loop_NTPase"/>
</dbReference>
<evidence type="ECO:0000313" key="4">
    <source>
        <dbReference type="EMBL" id="MPN30815.1"/>
    </source>
</evidence>
<dbReference type="PANTHER" id="PTHR47964">
    <property type="entry name" value="ATP-DEPENDENT DNA HELICASE HOMOLOG RECG, CHLOROPLASTIC"/>
    <property type="match status" value="1"/>
</dbReference>
<comment type="caution">
    <text evidence="4">The sequence shown here is derived from an EMBL/GenBank/DDBJ whole genome shotgun (WGS) entry which is preliminary data.</text>
</comment>
<dbReference type="InterPro" id="IPR047112">
    <property type="entry name" value="RecG/Mfd"/>
</dbReference>
<sequence>MKLGLIHGKTSTKDREKVLQQFQDNKINILVTTPIIEVGIDIPNSTIMVIQSADRFGLAQLHQIRGRVGRGQLQSFCYLFTESQNEKAINRLKFLAQNTNGIKIAEYDLKNRGPGEAFSIIQHGFPSLRLASLSDLDLITLGQKIITDLQKIPSFNFNQILSESLPEQNIVNN</sequence>
<dbReference type="PANTHER" id="PTHR47964:SF1">
    <property type="entry name" value="ATP-DEPENDENT DNA HELICASE HOMOLOG RECG, CHLOROPLASTIC"/>
    <property type="match status" value="1"/>
</dbReference>
<proteinExistence type="predicted"/>
<evidence type="ECO:0000259" key="3">
    <source>
        <dbReference type="PROSITE" id="PS51194"/>
    </source>
</evidence>
<dbReference type="GO" id="GO:0006281">
    <property type="term" value="P:DNA repair"/>
    <property type="evidence" value="ECO:0007669"/>
    <property type="project" value="InterPro"/>
</dbReference>
<dbReference type="EC" id="3.6.4.-" evidence="4"/>
<name>A0A645GVJ7_9ZZZZ</name>
<dbReference type="EMBL" id="VSSQ01082080">
    <property type="protein sequence ID" value="MPN30815.1"/>
    <property type="molecule type" value="Genomic_DNA"/>
</dbReference>
<evidence type="ECO:0000256" key="1">
    <source>
        <dbReference type="ARBA" id="ARBA00022801"/>
    </source>
</evidence>
<dbReference type="PROSITE" id="PS51194">
    <property type="entry name" value="HELICASE_CTER"/>
    <property type="match status" value="1"/>
</dbReference>
<evidence type="ECO:0000256" key="2">
    <source>
        <dbReference type="ARBA" id="ARBA00022806"/>
    </source>
</evidence>